<evidence type="ECO:0000256" key="2">
    <source>
        <dbReference type="SAM" id="Coils"/>
    </source>
</evidence>
<sequence length="541" mass="61249">MFNPQEKLKYDQIFDGLMPSNGLLNGDKVKPILLNSNLPVDVLGRVWELSDIDKDGFLDRDEFTVAMHLVYQALEKVPVPDQLPAEMVPPSKRHLPIPGLAPLLTTPLLPNVAAFAPGMPGNVLPAVHPASKIVISPLERANYDELFAKYDLDKDGFLNGADVKDVFLQTGLPQLVLAHIWNLCDTTAAGKLTKDQFALSMYLVQQKLKGAELPTLITQDMLPLSIQLPPTLPTMNMSLHMDQSTMKELEALSSEIEELKKEKMVLEQEKLQREADMRVYEGEMSNMQKDLDGLLFTMQQLECQKAEAQKKLDELEEKKRKLQTSVADCKEKYDGDQLKIQELRNIINNKKPQTYEEEMRQMRKEIEDLSSEERDLEKKYQMAINKEKKLNETLLQLEDLVSKSKSKVEDSRTANHEINMRDSSIFDANDVWKFPIASDQPSMITLLFNNQPIEEDPFASSDPFSNPLSTLDPFADDPFKEGFDRQLTGELTSTFNATFSQVPAASDPWDSTSNNKHAIHNISQLDPFGCNAELTHAFQHD</sequence>
<evidence type="ECO:0000313" key="5">
    <source>
        <dbReference type="EMBL" id="ESN99250.1"/>
    </source>
</evidence>
<dbReference type="EMBL" id="KB097143">
    <property type="protein sequence ID" value="ESN99250.1"/>
    <property type="molecule type" value="Genomic_DNA"/>
</dbReference>
<dbReference type="OrthoDB" id="524326at2759"/>
<dbReference type="Gene3D" id="1.10.287.1490">
    <property type="match status" value="1"/>
</dbReference>
<dbReference type="RefSeq" id="XP_009023118.1">
    <property type="nucleotide sequence ID" value="XM_009024870.1"/>
</dbReference>
<dbReference type="GO" id="GO:0030674">
    <property type="term" value="F:protein-macromolecule adaptor activity"/>
    <property type="evidence" value="ECO:0000318"/>
    <property type="project" value="GO_Central"/>
</dbReference>
<dbReference type="GeneID" id="20211109"/>
<dbReference type="InterPro" id="IPR000261">
    <property type="entry name" value="EH_dom"/>
</dbReference>
<feature type="domain" description="EF-hand" evidence="4">
    <location>
        <begin position="138"/>
        <end position="173"/>
    </location>
</feature>
<dbReference type="CDD" id="cd00052">
    <property type="entry name" value="EH"/>
    <property type="match status" value="2"/>
</dbReference>
<dbReference type="EnsemblMetazoa" id="HelroT189047">
    <property type="protein sequence ID" value="HelroP189047"/>
    <property type="gene ID" value="HelroG189047"/>
</dbReference>
<feature type="domain" description="EH" evidence="3">
    <location>
        <begin position="6"/>
        <end position="94"/>
    </location>
</feature>
<reference evidence="5 7" key="2">
    <citation type="journal article" date="2013" name="Nature">
        <title>Insights into bilaterian evolution from three spiralian genomes.</title>
        <authorList>
            <person name="Simakov O."/>
            <person name="Marletaz F."/>
            <person name="Cho S.J."/>
            <person name="Edsinger-Gonzales E."/>
            <person name="Havlak P."/>
            <person name="Hellsten U."/>
            <person name="Kuo D.H."/>
            <person name="Larsson T."/>
            <person name="Lv J."/>
            <person name="Arendt D."/>
            <person name="Savage R."/>
            <person name="Osoegawa K."/>
            <person name="de Jong P."/>
            <person name="Grimwood J."/>
            <person name="Chapman J.A."/>
            <person name="Shapiro H."/>
            <person name="Aerts A."/>
            <person name="Otillar R.P."/>
            <person name="Terry A.Y."/>
            <person name="Boore J.L."/>
            <person name="Grigoriev I.V."/>
            <person name="Lindberg D.R."/>
            <person name="Seaver E.C."/>
            <person name="Weisblat D.A."/>
            <person name="Putnam N.H."/>
            <person name="Rokhsar D.S."/>
        </authorList>
    </citation>
    <scope>NUCLEOTIDE SEQUENCE</scope>
</reference>
<evidence type="ECO:0000259" key="3">
    <source>
        <dbReference type="PROSITE" id="PS50031"/>
    </source>
</evidence>
<dbReference type="GO" id="GO:0030132">
    <property type="term" value="C:clathrin coat of coated pit"/>
    <property type="evidence" value="ECO:0000318"/>
    <property type="project" value="GO_Central"/>
</dbReference>
<feature type="domain" description="EH" evidence="3">
    <location>
        <begin position="139"/>
        <end position="223"/>
    </location>
</feature>
<reference evidence="7" key="1">
    <citation type="submission" date="2012-12" db="EMBL/GenBank/DDBJ databases">
        <authorList>
            <person name="Hellsten U."/>
            <person name="Grimwood J."/>
            <person name="Chapman J.A."/>
            <person name="Shapiro H."/>
            <person name="Aerts A."/>
            <person name="Otillar R.P."/>
            <person name="Terry A.Y."/>
            <person name="Boore J.L."/>
            <person name="Simakov O."/>
            <person name="Marletaz F."/>
            <person name="Cho S.-J."/>
            <person name="Edsinger-Gonzales E."/>
            <person name="Havlak P."/>
            <person name="Kuo D.-H."/>
            <person name="Larsson T."/>
            <person name="Lv J."/>
            <person name="Arendt D."/>
            <person name="Savage R."/>
            <person name="Osoegawa K."/>
            <person name="de Jong P."/>
            <person name="Lindberg D.R."/>
            <person name="Seaver E.C."/>
            <person name="Weisblat D.A."/>
            <person name="Putnam N.H."/>
            <person name="Grigoriev I.V."/>
            <person name="Rokhsar D.S."/>
        </authorList>
    </citation>
    <scope>NUCLEOTIDE SEQUENCE</scope>
</reference>
<evidence type="ECO:0000259" key="4">
    <source>
        <dbReference type="PROSITE" id="PS50222"/>
    </source>
</evidence>
<dbReference type="eggNOG" id="KOG0998">
    <property type="taxonomic scope" value="Eukaryota"/>
</dbReference>
<dbReference type="PANTHER" id="PTHR11216:SF176">
    <property type="entry name" value="EPIDERMAL GROWTH FACTOR RECEPTOR PATHWAY SUBSTRATE CLONE 15, ISOFORM A"/>
    <property type="match status" value="1"/>
</dbReference>
<evidence type="ECO:0000313" key="6">
    <source>
        <dbReference type="EnsemblMetazoa" id="HelroP189047"/>
    </source>
</evidence>
<dbReference type="Proteomes" id="UP000015101">
    <property type="component" value="Unassembled WGS sequence"/>
</dbReference>
<dbReference type="GO" id="GO:0005886">
    <property type="term" value="C:plasma membrane"/>
    <property type="evidence" value="ECO:0000318"/>
    <property type="project" value="GO_Central"/>
</dbReference>
<dbReference type="GO" id="GO:0016197">
    <property type="term" value="P:endosomal transport"/>
    <property type="evidence" value="ECO:0000318"/>
    <property type="project" value="GO_Central"/>
</dbReference>
<evidence type="ECO:0000313" key="7">
    <source>
        <dbReference type="Proteomes" id="UP000015101"/>
    </source>
</evidence>
<dbReference type="EMBL" id="AMQM01001170">
    <property type="status" value="NOT_ANNOTATED_CDS"/>
    <property type="molecule type" value="Genomic_DNA"/>
</dbReference>
<keyword evidence="1" id="KW-0106">Calcium</keyword>
<dbReference type="InParanoid" id="T1FQL2"/>
<keyword evidence="7" id="KW-1185">Reference proteome</keyword>
<dbReference type="GO" id="GO:0005509">
    <property type="term" value="F:calcium ion binding"/>
    <property type="evidence" value="ECO:0007669"/>
    <property type="project" value="InterPro"/>
</dbReference>
<dbReference type="CTD" id="20211109"/>
<proteinExistence type="predicted"/>
<name>T1FQL2_HELRO</name>
<keyword evidence="2" id="KW-0175">Coiled coil</keyword>
<dbReference type="GO" id="GO:0005737">
    <property type="term" value="C:cytoplasm"/>
    <property type="evidence" value="ECO:0000318"/>
    <property type="project" value="GO_Central"/>
</dbReference>
<dbReference type="SMART" id="SM00054">
    <property type="entry name" value="EFh"/>
    <property type="match status" value="2"/>
</dbReference>
<dbReference type="InterPro" id="IPR018247">
    <property type="entry name" value="EF_Hand_1_Ca_BS"/>
</dbReference>
<dbReference type="Pfam" id="PF12763">
    <property type="entry name" value="EH"/>
    <property type="match status" value="2"/>
</dbReference>
<evidence type="ECO:0008006" key="8">
    <source>
        <dbReference type="Google" id="ProtNLM"/>
    </source>
</evidence>
<dbReference type="KEGG" id="hro:HELRODRAFT_189047"/>
<accession>T1FQL2</accession>
<reference evidence="6" key="3">
    <citation type="submission" date="2015-06" db="UniProtKB">
        <authorList>
            <consortium name="EnsemblMetazoa"/>
        </authorList>
    </citation>
    <scope>IDENTIFICATION</scope>
</reference>
<feature type="coiled-coil region" evidence="2">
    <location>
        <begin position="242"/>
        <end position="400"/>
    </location>
</feature>
<feature type="domain" description="EF-hand" evidence="4">
    <location>
        <begin position="38"/>
        <end position="73"/>
    </location>
</feature>
<dbReference type="PROSITE" id="PS50222">
    <property type="entry name" value="EF_HAND_2"/>
    <property type="match status" value="2"/>
</dbReference>
<dbReference type="GO" id="GO:0006897">
    <property type="term" value="P:endocytosis"/>
    <property type="evidence" value="ECO:0000318"/>
    <property type="project" value="GO_Central"/>
</dbReference>
<protein>
    <recommendedName>
        <fullName evidence="8">Epidermal growth factor receptor substrate 15-like 1</fullName>
    </recommendedName>
</protein>
<evidence type="ECO:0000256" key="1">
    <source>
        <dbReference type="ARBA" id="ARBA00022837"/>
    </source>
</evidence>
<organism evidence="6 7">
    <name type="scientific">Helobdella robusta</name>
    <name type="common">Californian leech</name>
    <dbReference type="NCBI Taxonomy" id="6412"/>
    <lineage>
        <taxon>Eukaryota</taxon>
        <taxon>Metazoa</taxon>
        <taxon>Spiralia</taxon>
        <taxon>Lophotrochozoa</taxon>
        <taxon>Annelida</taxon>
        <taxon>Clitellata</taxon>
        <taxon>Hirudinea</taxon>
        <taxon>Rhynchobdellida</taxon>
        <taxon>Glossiphoniidae</taxon>
        <taxon>Helobdella</taxon>
    </lineage>
</organism>
<gene>
    <name evidence="6" type="primary">20211109</name>
    <name evidence="5" type="ORF">HELRODRAFT_189047</name>
</gene>
<dbReference type="PROSITE" id="PS50031">
    <property type="entry name" value="EH"/>
    <property type="match status" value="2"/>
</dbReference>
<dbReference type="Gene3D" id="1.10.238.10">
    <property type="entry name" value="EF-hand"/>
    <property type="match status" value="2"/>
</dbReference>
<dbReference type="STRING" id="6412.T1FQL2"/>
<dbReference type="HOGENOM" id="CLU_007270_1_1_1"/>
<dbReference type="SUPFAM" id="SSF47473">
    <property type="entry name" value="EF-hand"/>
    <property type="match status" value="2"/>
</dbReference>
<dbReference type="SMART" id="SM00027">
    <property type="entry name" value="EH"/>
    <property type="match status" value="2"/>
</dbReference>
<dbReference type="PROSITE" id="PS00018">
    <property type="entry name" value="EF_HAND_1"/>
    <property type="match status" value="2"/>
</dbReference>
<dbReference type="PANTHER" id="PTHR11216">
    <property type="entry name" value="EH DOMAIN"/>
    <property type="match status" value="1"/>
</dbReference>
<dbReference type="InterPro" id="IPR002048">
    <property type="entry name" value="EF_hand_dom"/>
</dbReference>
<dbReference type="AlphaFoldDB" id="T1FQL2"/>
<dbReference type="InterPro" id="IPR011992">
    <property type="entry name" value="EF-hand-dom_pair"/>
</dbReference>
<dbReference type="OMA" id="MYLIENH"/>